<evidence type="ECO:0000256" key="6">
    <source>
        <dbReference type="ARBA" id="ARBA00023136"/>
    </source>
</evidence>
<dbReference type="InterPro" id="IPR018076">
    <property type="entry name" value="T2SS_GspF_dom"/>
</dbReference>
<comment type="similarity">
    <text evidence="2">Belongs to the GSP F family.</text>
</comment>
<organism evidence="9 10">
    <name type="scientific">Gemmata massiliana</name>
    <dbReference type="NCBI Taxonomy" id="1210884"/>
    <lineage>
        <taxon>Bacteria</taxon>
        <taxon>Pseudomonadati</taxon>
        <taxon>Planctomycetota</taxon>
        <taxon>Planctomycetia</taxon>
        <taxon>Gemmatales</taxon>
        <taxon>Gemmataceae</taxon>
        <taxon>Gemmata</taxon>
    </lineage>
</organism>
<evidence type="ECO:0000259" key="8">
    <source>
        <dbReference type="Pfam" id="PF00482"/>
    </source>
</evidence>
<accession>A0A6P2CZV6</accession>
<dbReference type="Gene3D" id="1.20.81.30">
    <property type="entry name" value="Type II secretion system (T2SS), domain F"/>
    <property type="match status" value="2"/>
</dbReference>
<evidence type="ECO:0000256" key="2">
    <source>
        <dbReference type="ARBA" id="ARBA00005745"/>
    </source>
</evidence>
<feature type="transmembrane region" description="Helical" evidence="7">
    <location>
        <begin position="193"/>
        <end position="214"/>
    </location>
</feature>
<keyword evidence="5 7" id="KW-1133">Transmembrane helix</keyword>
<proteinExistence type="inferred from homology"/>
<dbReference type="InterPro" id="IPR042094">
    <property type="entry name" value="T2SS_GspF_sf"/>
</dbReference>
<feature type="domain" description="Type II secretion system protein GspF" evidence="8">
    <location>
        <begin position="56"/>
        <end position="176"/>
    </location>
</feature>
<feature type="transmembrane region" description="Helical" evidence="7">
    <location>
        <begin position="159"/>
        <end position="181"/>
    </location>
</feature>
<keyword evidence="10" id="KW-1185">Reference proteome</keyword>
<dbReference type="EMBL" id="LR593886">
    <property type="protein sequence ID" value="VTR94668.1"/>
    <property type="molecule type" value="Genomic_DNA"/>
</dbReference>
<protein>
    <recommendedName>
        <fullName evidence="8">Type II secretion system protein GspF domain-containing protein</fullName>
    </recommendedName>
</protein>
<evidence type="ECO:0000313" key="9">
    <source>
        <dbReference type="EMBL" id="VTR94668.1"/>
    </source>
</evidence>
<dbReference type="Pfam" id="PF00482">
    <property type="entry name" value="T2SSF"/>
    <property type="match status" value="2"/>
</dbReference>
<evidence type="ECO:0000256" key="5">
    <source>
        <dbReference type="ARBA" id="ARBA00022989"/>
    </source>
</evidence>
<dbReference type="GO" id="GO:0005886">
    <property type="term" value="C:plasma membrane"/>
    <property type="evidence" value="ECO:0007669"/>
    <property type="project" value="UniProtKB-SubCell"/>
</dbReference>
<sequence>MSGASDIGYTERIIRAARSPLTGAVFITIPETVTRHRSTPMLFSSSKCPLPALVEWCRAIRFSLSAGLDPVKIFKQQSKSGPRPLRSLAGEFAKKLAAGESLEDALEPHRDTFPPLFVELVAVGEQTGRLEDTFRELEQYYSATLTTQRNFRSQIAYPAIQYIAAVLIISGLIFILGILGIKMDPTGMGLTGTQGALTFLLCGAALAGGVIFVMKMAADNVRFRAKLEGTFLNVPGWGPALLAFAVLRFAVALRMCAEAGLRAETTLHYCFRATCNSRFQSGEARAVEVAKHGGELVEALDESRAPFPREFRETLVTGEETGNMSEVMERLADRYREDAERKMKTAAQVTGYAIYAMVSLMIIFFIFRIASVYLGALNGAAM</sequence>
<comment type="subcellular location">
    <subcellularLocation>
        <location evidence="1">Cell membrane</location>
        <topology evidence="1">Multi-pass membrane protein</topology>
    </subcellularLocation>
</comment>
<evidence type="ECO:0000313" key="10">
    <source>
        <dbReference type="Proteomes" id="UP000464178"/>
    </source>
</evidence>
<evidence type="ECO:0000256" key="4">
    <source>
        <dbReference type="ARBA" id="ARBA00022692"/>
    </source>
</evidence>
<dbReference type="Proteomes" id="UP000464178">
    <property type="component" value="Chromosome"/>
</dbReference>
<dbReference type="KEGG" id="gms:SOIL9_30460"/>
<feature type="domain" description="Type II secretion system protein GspF" evidence="8">
    <location>
        <begin position="252"/>
        <end position="367"/>
    </location>
</feature>
<dbReference type="InterPro" id="IPR003004">
    <property type="entry name" value="GspF/PilC"/>
</dbReference>
<keyword evidence="3" id="KW-1003">Cell membrane</keyword>
<keyword evidence="6 7" id="KW-0472">Membrane</keyword>
<dbReference type="PANTHER" id="PTHR30012">
    <property type="entry name" value="GENERAL SECRETION PATHWAY PROTEIN"/>
    <property type="match status" value="1"/>
</dbReference>
<name>A0A6P2CZV6_9BACT</name>
<evidence type="ECO:0000256" key="3">
    <source>
        <dbReference type="ARBA" id="ARBA00022475"/>
    </source>
</evidence>
<evidence type="ECO:0000256" key="7">
    <source>
        <dbReference type="SAM" id="Phobius"/>
    </source>
</evidence>
<dbReference type="PANTHER" id="PTHR30012:SF0">
    <property type="entry name" value="TYPE II SECRETION SYSTEM PROTEIN F-RELATED"/>
    <property type="match status" value="1"/>
</dbReference>
<gene>
    <name evidence="9" type="ORF">SOIL9_30460</name>
</gene>
<keyword evidence="4 7" id="KW-0812">Transmembrane</keyword>
<feature type="transmembrane region" description="Helical" evidence="7">
    <location>
        <begin position="352"/>
        <end position="376"/>
    </location>
</feature>
<dbReference type="AlphaFoldDB" id="A0A6P2CZV6"/>
<evidence type="ECO:0000256" key="1">
    <source>
        <dbReference type="ARBA" id="ARBA00004651"/>
    </source>
</evidence>
<reference evidence="9 10" key="1">
    <citation type="submission" date="2019-05" db="EMBL/GenBank/DDBJ databases">
        <authorList>
            <consortium name="Science for Life Laboratories"/>
        </authorList>
    </citation>
    <scope>NUCLEOTIDE SEQUENCE [LARGE SCALE GENOMIC DNA]</scope>
    <source>
        <strain evidence="9">Soil9</strain>
    </source>
</reference>